<dbReference type="AlphaFoldDB" id="A0A382IF14"/>
<evidence type="ECO:0000313" key="1">
    <source>
        <dbReference type="EMBL" id="SVB97503.1"/>
    </source>
</evidence>
<gene>
    <name evidence="1" type="ORF">METZ01_LOCUS250357</name>
</gene>
<organism evidence="1">
    <name type="scientific">marine metagenome</name>
    <dbReference type="NCBI Taxonomy" id="408172"/>
    <lineage>
        <taxon>unclassified sequences</taxon>
        <taxon>metagenomes</taxon>
        <taxon>ecological metagenomes</taxon>
    </lineage>
</organism>
<proteinExistence type="predicted"/>
<accession>A0A382IF14</accession>
<dbReference type="EMBL" id="UINC01066612">
    <property type="protein sequence ID" value="SVB97503.1"/>
    <property type="molecule type" value="Genomic_DNA"/>
</dbReference>
<name>A0A382IF14_9ZZZZ</name>
<sequence length="67" mass="7459">MNPVRIDLSSQRDTECPMRKIPSKDTRALGAVTPPRRSYTTSHTIAPAYNKGPYQVISQSNIKDIGK</sequence>
<reference evidence="1" key="1">
    <citation type="submission" date="2018-05" db="EMBL/GenBank/DDBJ databases">
        <authorList>
            <person name="Lanie J.A."/>
            <person name="Ng W.-L."/>
            <person name="Kazmierczak K.M."/>
            <person name="Andrzejewski T.M."/>
            <person name="Davidsen T.M."/>
            <person name="Wayne K.J."/>
            <person name="Tettelin H."/>
            <person name="Glass J.I."/>
            <person name="Rusch D."/>
            <person name="Podicherti R."/>
            <person name="Tsui H.-C.T."/>
            <person name="Winkler M.E."/>
        </authorList>
    </citation>
    <scope>NUCLEOTIDE SEQUENCE</scope>
</reference>
<protein>
    <submittedName>
        <fullName evidence="1">Uncharacterized protein</fullName>
    </submittedName>
</protein>